<dbReference type="InterPro" id="IPR000372">
    <property type="entry name" value="LRRNT"/>
</dbReference>
<dbReference type="EMBL" id="CACVKT020007176">
    <property type="protein sequence ID" value="CAC5406157.1"/>
    <property type="molecule type" value="Genomic_DNA"/>
</dbReference>
<reference evidence="7 8" key="1">
    <citation type="submission" date="2020-06" db="EMBL/GenBank/DDBJ databases">
        <authorList>
            <person name="Li R."/>
            <person name="Bekaert M."/>
        </authorList>
    </citation>
    <scope>NUCLEOTIDE SEQUENCE [LARGE SCALE GENOMIC DNA]</scope>
    <source>
        <strain evidence="8">wild</strain>
    </source>
</reference>
<dbReference type="Pfam" id="PF13855">
    <property type="entry name" value="LRR_8"/>
    <property type="match status" value="1"/>
</dbReference>
<protein>
    <recommendedName>
        <fullName evidence="6">LRRNT domain-containing protein</fullName>
    </recommendedName>
</protein>
<evidence type="ECO:0000259" key="6">
    <source>
        <dbReference type="SMART" id="SM00013"/>
    </source>
</evidence>
<dbReference type="PROSITE" id="PS51450">
    <property type="entry name" value="LRR"/>
    <property type="match status" value="1"/>
</dbReference>
<evidence type="ECO:0000313" key="8">
    <source>
        <dbReference type="Proteomes" id="UP000507470"/>
    </source>
</evidence>
<keyword evidence="1" id="KW-0433">Leucine-rich repeat</keyword>
<feature type="signal peptide" evidence="5">
    <location>
        <begin position="1"/>
        <end position="19"/>
    </location>
</feature>
<evidence type="ECO:0000256" key="2">
    <source>
        <dbReference type="ARBA" id="ARBA00022729"/>
    </source>
</evidence>
<dbReference type="PANTHER" id="PTHR24366:SF161">
    <property type="entry name" value="TIR DOMAIN-CONTAINING PROTEIN"/>
    <property type="match status" value="1"/>
</dbReference>
<organism evidence="7 8">
    <name type="scientific">Mytilus coruscus</name>
    <name type="common">Sea mussel</name>
    <dbReference type="NCBI Taxonomy" id="42192"/>
    <lineage>
        <taxon>Eukaryota</taxon>
        <taxon>Metazoa</taxon>
        <taxon>Spiralia</taxon>
        <taxon>Lophotrochozoa</taxon>
        <taxon>Mollusca</taxon>
        <taxon>Bivalvia</taxon>
        <taxon>Autobranchia</taxon>
        <taxon>Pteriomorphia</taxon>
        <taxon>Mytilida</taxon>
        <taxon>Mytiloidea</taxon>
        <taxon>Mytilidae</taxon>
        <taxon>Mytilinae</taxon>
        <taxon>Mytilus</taxon>
    </lineage>
</organism>
<evidence type="ECO:0000313" key="7">
    <source>
        <dbReference type="EMBL" id="CAC5406157.1"/>
    </source>
</evidence>
<dbReference type="SMART" id="SM00369">
    <property type="entry name" value="LRR_TYP"/>
    <property type="match status" value="3"/>
</dbReference>
<dbReference type="Proteomes" id="UP000507470">
    <property type="component" value="Unassembled WGS sequence"/>
</dbReference>
<keyword evidence="4" id="KW-0472">Membrane</keyword>
<dbReference type="OrthoDB" id="6161221at2759"/>
<dbReference type="Gene3D" id="3.80.10.10">
    <property type="entry name" value="Ribonuclease Inhibitor"/>
    <property type="match status" value="1"/>
</dbReference>
<evidence type="ECO:0000256" key="5">
    <source>
        <dbReference type="SAM" id="SignalP"/>
    </source>
</evidence>
<dbReference type="FunFam" id="3.80.10.10:FF:000082">
    <property type="entry name" value="Leucine-rich repeat-containing 24"/>
    <property type="match status" value="1"/>
</dbReference>
<dbReference type="InterPro" id="IPR032675">
    <property type="entry name" value="LRR_dom_sf"/>
</dbReference>
<keyword evidence="2 5" id="KW-0732">Signal</keyword>
<name>A0A6J8DEM8_MYTCO</name>
<sequence length="261" mass="28278">MRQTILLIVCTVFKSTVLGCPGACNCYGSIVDCNSKSLSTVPSGIPSSTIILYLQNNRISSLDINIFNGLTQLQRLNLNGNQITSLDENIFNGLAGLQELKLNDNQMTSLDGNIFNGLTALQTLDLAGNVLDCSNCELEQLKFFLQNHTVGDAGAMCNGTKVVDYDFIKCIEMTTEGASVTTQHQTNLYGISTEMTTEGASVTTQHQTNLYGISTDSTTHLHLIIVAAVCGVVLCVISIIIISYIYCHYKSKRSVNSINVD</sequence>
<evidence type="ECO:0000256" key="3">
    <source>
        <dbReference type="ARBA" id="ARBA00022737"/>
    </source>
</evidence>
<keyword evidence="3" id="KW-0677">Repeat</keyword>
<gene>
    <name evidence="7" type="ORF">MCOR_39762</name>
</gene>
<dbReference type="SMART" id="SM00013">
    <property type="entry name" value="LRRNT"/>
    <property type="match status" value="1"/>
</dbReference>
<evidence type="ECO:0000256" key="1">
    <source>
        <dbReference type="ARBA" id="ARBA00022614"/>
    </source>
</evidence>
<feature type="transmembrane region" description="Helical" evidence="4">
    <location>
        <begin position="223"/>
        <end position="247"/>
    </location>
</feature>
<feature type="chain" id="PRO_5026998576" description="LRRNT domain-containing protein" evidence="5">
    <location>
        <begin position="20"/>
        <end position="261"/>
    </location>
</feature>
<keyword evidence="4" id="KW-1133">Transmembrane helix</keyword>
<keyword evidence="8" id="KW-1185">Reference proteome</keyword>
<proteinExistence type="predicted"/>
<feature type="domain" description="LRRNT" evidence="6">
    <location>
        <begin position="19"/>
        <end position="51"/>
    </location>
</feature>
<accession>A0A6J8DEM8</accession>
<keyword evidence="4" id="KW-0812">Transmembrane</keyword>
<dbReference type="PANTHER" id="PTHR24366">
    <property type="entry name" value="IG(IMMUNOGLOBULIN) AND LRR(LEUCINE RICH REPEAT) DOMAINS"/>
    <property type="match status" value="1"/>
</dbReference>
<dbReference type="AlphaFoldDB" id="A0A6J8DEM8"/>
<evidence type="ECO:0000256" key="4">
    <source>
        <dbReference type="SAM" id="Phobius"/>
    </source>
</evidence>
<dbReference type="SUPFAM" id="SSF52058">
    <property type="entry name" value="L domain-like"/>
    <property type="match status" value="1"/>
</dbReference>
<dbReference type="InterPro" id="IPR001611">
    <property type="entry name" value="Leu-rich_rpt"/>
</dbReference>
<dbReference type="InterPro" id="IPR003591">
    <property type="entry name" value="Leu-rich_rpt_typical-subtyp"/>
</dbReference>